<dbReference type="RefSeq" id="XP_028265633.1">
    <property type="nucleotide sequence ID" value="XM_028409832.1"/>
</dbReference>
<feature type="transmembrane region" description="Helical" evidence="1">
    <location>
        <begin position="356"/>
        <end position="380"/>
    </location>
</feature>
<dbReference type="PANTHER" id="PTHR36859">
    <property type="entry name" value="PROTEIN HIDE1"/>
    <property type="match status" value="1"/>
</dbReference>
<evidence type="ECO:0000259" key="3">
    <source>
        <dbReference type="PROSITE" id="PS50835"/>
    </source>
</evidence>
<evidence type="ECO:0000313" key="5">
    <source>
        <dbReference type="RefSeq" id="XP_028265633.1"/>
    </source>
</evidence>
<dbReference type="InParanoid" id="A0A6P7IJ80"/>
<name>A0A6P7IJ80_9TELE</name>
<dbReference type="GeneID" id="114438461"/>
<dbReference type="InterPro" id="IPR036179">
    <property type="entry name" value="Ig-like_dom_sf"/>
</dbReference>
<protein>
    <submittedName>
        <fullName evidence="5">Uncharacterized protein LOC114438461</fullName>
    </submittedName>
</protein>
<gene>
    <name evidence="5" type="primary">LOC114438461</name>
</gene>
<dbReference type="InterPro" id="IPR007110">
    <property type="entry name" value="Ig-like_dom"/>
</dbReference>
<dbReference type="PANTHER" id="PTHR36859:SF1">
    <property type="entry name" value="PROTEIN HIDE1"/>
    <property type="match status" value="1"/>
</dbReference>
<proteinExistence type="predicted"/>
<feature type="signal peptide" evidence="2">
    <location>
        <begin position="1"/>
        <end position="25"/>
    </location>
</feature>
<evidence type="ECO:0000256" key="2">
    <source>
        <dbReference type="SAM" id="SignalP"/>
    </source>
</evidence>
<keyword evidence="1" id="KW-1133">Transmembrane helix</keyword>
<dbReference type="OrthoDB" id="8917711at2759"/>
<keyword evidence="1" id="KW-0472">Membrane</keyword>
<dbReference type="InterPro" id="IPR013783">
    <property type="entry name" value="Ig-like_fold"/>
</dbReference>
<keyword evidence="1" id="KW-0812">Transmembrane</keyword>
<dbReference type="Proteomes" id="UP000515145">
    <property type="component" value="Chromosome 1"/>
</dbReference>
<dbReference type="AlphaFoldDB" id="A0A6P7IJ80"/>
<reference evidence="5" key="1">
    <citation type="submission" date="2025-08" db="UniProtKB">
        <authorList>
            <consortium name="RefSeq"/>
        </authorList>
    </citation>
    <scope>IDENTIFICATION</scope>
</reference>
<dbReference type="SUPFAM" id="SSF48726">
    <property type="entry name" value="Immunoglobulin"/>
    <property type="match status" value="1"/>
</dbReference>
<accession>A0A6P7IJ80</accession>
<feature type="domain" description="Ig-like" evidence="3">
    <location>
        <begin position="134"/>
        <end position="242"/>
    </location>
</feature>
<dbReference type="InterPro" id="IPR041066">
    <property type="entry name" value="C19orf38_Ig"/>
</dbReference>
<keyword evidence="2" id="KW-0732">Signal</keyword>
<feature type="chain" id="PRO_5027842768" evidence="2">
    <location>
        <begin position="26"/>
        <end position="449"/>
    </location>
</feature>
<dbReference type="Gene3D" id="2.60.40.10">
    <property type="entry name" value="Immunoglobulins"/>
    <property type="match status" value="2"/>
</dbReference>
<dbReference type="InterPro" id="IPR040438">
    <property type="entry name" value="HIDE1"/>
</dbReference>
<sequence>MQVVGGGPFIYTLILTSLTVWGGLASTASNTLPSPTLSIKQRLKDSVVLVCRAPEGQHGVVFMLYKVTEKVDTQAPQSDAEEVQFTVRMKDLGSDRTNLFCCLFKNPEGFYSAFSPYLQLENPIDDPPTRPIPPVLSVEPSPGAVRPGETLSFRCTVPAHLPLSQSQSNKPMTFLLLRMEEPTEVMSVVLHTRASQEANLNQNLESQQGAFTVGPMKGGEQGKYACIYQTHKRRGLVNSTVSNVIQVNIADLLPNPTLVLQQQTDVWHLQCTGSAAYPGAVFSLYLADKELPVATQHARVFQHHATFPIPVQDTLVALYQCQYSVLLGSKWSDSERSLSLAVTKGIPSPSSSGVDWPLVLGSISAVVLFLSSLAVVIVMAHRKVKAAAKEKKKREEAQFWIQVHDKDHIVDLTLRRTSFTSQEWPSGEPATASRSPLWNSHFTFTTPAY</sequence>
<organism evidence="4 5">
    <name type="scientific">Parambassis ranga</name>
    <name type="common">Indian glassy fish</name>
    <dbReference type="NCBI Taxonomy" id="210632"/>
    <lineage>
        <taxon>Eukaryota</taxon>
        <taxon>Metazoa</taxon>
        <taxon>Chordata</taxon>
        <taxon>Craniata</taxon>
        <taxon>Vertebrata</taxon>
        <taxon>Euteleostomi</taxon>
        <taxon>Actinopterygii</taxon>
        <taxon>Neopterygii</taxon>
        <taxon>Teleostei</taxon>
        <taxon>Neoteleostei</taxon>
        <taxon>Acanthomorphata</taxon>
        <taxon>Ovalentaria</taxon>
        <taxon>Ambassidae</taxon>
        <taxon>Parambassis</taxon>
    </lineage>
</organism>
<evidence type="ECO:0000313" key="4">
    <source>
        <dbReference type="Proteomes" id="UP000515145"/>
    </source>
</evidence>
<keyword evidence="4" id="KW-1185">Reference proteome</keyword>
<dbReference type="Pfam" id="PF17737">
    <property type="entry name" value="Ig_C19orf38"/>
    <property type="match status" value="1"/>
</dbReference>
<dbReference type="PROSITE" id="PS50835">
    <property type="entry name" value="IG_LIKE"/>
    <property type="match status" value="1"/>
</dbReference>
<evidence type="ECO:0000256" key="1">
    <source>
        <dbReference type="SAM" id="Phobius"/>
    </source>
</evidence>